<gene>
    <name evidence="4" type="ORF">BX591_103372</name>
</gene>
<evidence type="ECO:0000313" key="4">
    <source>
        <dbReference type="EMBL" id="RAS37518.1"/>
    </source>
</evidence>
<name>A0A329CT96_9BURK</name>
<dbReference type="OrthoDB" id="9785187at2"/>
<dbReference type="Proteomes" id="UP000248918">
    <property type="component" value="Unassembled WGS sequence"/>
</dbReference>
<dbReference type="Gene3D" id="1.10.287.470">
    <property type="entry name" value="Helix hairpin bin"/>
    <property type="match status" value="2"/>
</dbReference>
<evidence type="ECO:0000256" key="2">
    <source>
        <dbReference type="ARBA" id="ARBA00023054"/>
    </source>
</evidence>
<dbReference type="PRINTS" id="PR01490">
    <property type="entry name" value="RTXTOXIND"/>
</dbReference>
<dbReference type="SUPFAM" id="SSF111369">
    <property type="entry name" value="HlyD-like secretion proteins"/>
    <property type="match status" value="1"/>
</dbReference>
<comment type="subcellular location">
    <subcellularLocation>
        <location evidence="1">Cell envelope</location>
    </subcellularLocation>
</comment>
<dbReference type="PANTHER" id="PTHR32347">
    <property type="entry name" value="EFFLUX SYSTEM COMPONENT YKNX-RELATED"/>
    <property type="match status" value="1"/>
</dbReference>
<protein>
    <submittedName>
        <fullName evidence="4">HlyD family secretion protein</fullName>
    </submittedName>
</protein>
<dbReference type="AlphaFoldDB" id="A0A329CT96"/>
<dbReference type="InterPro" id="IPR050465">
    <property type="entry name" value="UPF0194_transport"/>
</dbReference>
<dbReference type="PANTHER" id="PTHR32347:SF23">
    <property type="entry name" value="BLL5650 PROTEIN"/>
    <property type="match status" value="1"/>
</dbReference>
<dbReference type="GO" id="GO:0030313">
    <property type="term" value="C:cell envelope"/>
    <property type="evidence" value="ECO:0007669"/>
    <property type="project" value="UniProtKB-SubCell"/>
</dbReference>
<sequence>MRNRIIFGLSILGILAGLVAAYIFGMQRHAQPPVFKPVSNPYVTAIYADGIVESEQQGGQNVNIYPEVAGPITRVFVREGEQISAGTPLLSIDDSVQAATTEQLRAQSEAALVLLRELKAQPRRETLAVAKAQVDQARANLKASRDQYDKRRASYDFDKRSISKDVVDTAQDAVAQATAGLEVADRQYELTRAGAWSYDVSNQQKQYEALRQAYRAAVALLQKYTLKAQADGVVLTMNGTPGSYVSSLGIYDAYTQGSDPLIVMGAPQEYLSVRCYVDEILVARLPLPAHMQAQLSVRGTDVKVPLEFVRVQPYVSPKIELSNQRQEKVDLRVLPVIFRFRTKDLPMIYPGLLVDVFIGSKK</sequence>
<evidence type="ECO:0000256" key="3">
    <source>
        <dbReference type="SAM" id="Coils"/>
    </source>
</evidence>
<dbReference type="EMBL" id="QLTK01000003">
    <property type="protein sequence ID" value="RAS37518.1"/>
    <property type="molecule type" value="Genomic_DNA"/>
</dbReference>
<evidence type="ECO:0000256" key="1">
    <source>
        <dbReference type="ARBA" id="ARBA00004196"/>
    </source>
</evidence>
<proteinExistence type="predicted"/>
<dbReference type="RefSeq" id="WP_111930234.1">
    <property type="nucleotide sequence ID" value="NZ_CADFFP010000002.1"/>
</dbReference>
<dbReference type="Gene3D" id="2.40.50.100">
    <property type="match status" value="1"/>
</dbReference>
<keyword evidence="2 3" id="KW-0175">Coiled coil</keyword>
<evidence type="ECO:0000313" key="5">
    <source>
        <dbReference type="Proteomes" id="UP000248918"/>
    </source>
</evidence>
<organism evidence="4 5">
    <name type="scientific">Paraburkholderia bryophila</name>
    <dbReference type="NCBI Taxonomy" id="420952"/>
    <lineage>
        <taxon>Bacteria</taxon>
        <taxon>Pseudomonadati</taxon>
        <taxon>Pseudomonadota</taxon>
        <taxon>Betaproteobacteria</taxon>
        <taxon>Burkholderiales</taxon>
        <taxon>Burkholderiaceae</taxon>
        <taxon>Paraburkholderia</taxon>
    </lineage>
</organism>
<comment type="caution">
    <text evidence="4">The sequence shown here is derived from an EMBL/GenBank/DDBJ whole genome shotgun (WGS) entry which is preliminary data.</text>
</comment>
<feature type="coiled-coil region" evidence="3">
    <location>
        <begin position="101"/>
        <end position="147"/>
    </location>
</feature>
<reference evidence="4 5" key="1">
    <citation type="submission" date="2018-06" db="EMBL/GenBank/DDBJ databases">
        <title>Genomic Encyclopedia of Type Strains, Phase III (KMG-III): the genomes of soil and plant-associated and newly described type strains.</title>
        <authorList>
            <person name="Whitman W."/>
        </authorList>
    </citation>
    <scope>NUCLEOTIDE SEQUENCE [LARGE SCALE GENOMIC DNA]</scope>
    <source>
        <strain evidence="4 5">LMG 23644</strain>
    </source>
</reference>
<accession>A0A329CT96</accession>